<evidence type="ECO:0000256" key="7">
    <source>
        <dbReference type="ARBA" id="ARBA00048744"/>
    </source>
</evidence>
<dbReference type="InterPro" id="IPR057596">
    <property type="entry name" value="RDRP_core"/>
</dbReference>
<dbReference type="KEGG" id="smo:SELMODRAFT_150191"/>
<comment type="function">
    <text evidence="8">Probably involved in the RNA silencing pathway and required for the generation of small interfering RNAs (siRNAs).</text>
</comment>
<evidence type="ECO:0000256" key="2">
    <source>
        <dbReference type="ARBA" id="ARBA00022484"/>
    </source>
</evidence>
<dbReference type="PANTHER" id="PTHR23079">
    <property type="entry name" value="RNA-DEPENDENT RNA POLYMERASE"/>
    <property type="match status" value="1"/>
</dbReference>
<evidence type="ECO:0000259" key="9">
    <source>
        <dbReference type="Pfam" id="PF05183"/>
    </source>
</evidence>
<dbReference type="GO" id="GO:0003968">
    <property type="term" value="F:RNA-directed RNA polymerase activity"/>
    <property type="evidence" value="ECO:0000318"/>
    <property type="project" value="GO_Central"/>
</dbReference>
<dbReference type="GO" id="GO:0030422">
    <property type="term" value="P:siRNA processing"/>
    <property type="evidence" value="ECO:0000318"/>
    <property type="project" value="GO_Central"/>
</dbReference>
<evidence type="ECO:0000313" key="12">
    <source>
        <dbReference type="Proteomes" id="UP000001514"/>
    </source>
</evidence>
<evidence type="ECO:0000313" key="11">
    <source>
        <dbReference type="EMBL" id="EFJ23699.1"/>
    </source>
</evidence>
<protein>
    <recommendedName>
        <fullName evidence="8">RNA-dependent RNA polymerase</fullName>
        <ecNumber evidence="8">2.7.7.48</ecNumber>
    </recommendedName>
</protein>
<accession>D8RV28</accession>
<evidence type="ECO:0000256" key="1">
    <source>
        <dbReference type="ARBA" id="ARBA00005762"/>
    </source>
</evidence>
<dbReference type="Proteomes" id="UP000001514">
    <property type="component" value="Unassembled WGS sequence"/>
</dbReference>
<dbReference type="InParanoid" id="D8RV28"/>
<dbReference type="AlphaFoldDB" id="D8RV28"/>
<evidence type="ECO:0000256" key="8">
    <source>
        <dbReference type="RuleBase" id="RU363098"/>
    </source>
</evidence>
<reference evidence="11 12" key="1">
    <citation type="journal article" date="2011" name="Science">
        <title>The Selaginella genome identifies genetic changes associated with the evolution of vascular plants.</title>
        <authorList>
            <person name="Banks J.A."/>
            <person name="Nishiyama T."/>
            <person name="Hasebe M."/>
            <person name="Bowman J.L."/>
            <person name="Gribskov M."/>
            <person name="dePamphilis C."/>
            <person name="Albert V.A."/>
            <person name="Aono N."/>
            <person name="Aoyama T."/>
            <person name="Ambrose B.A."/>
            <person name="Ashton N.W."/>
            <person name="Axtell M.J."/>
            <person name="Barker E."/>
            <person name="Barker M.S."/>
            <person name="Bennetzen J.L."/>
            <person name="Bonawitz N.D."/>
            <person name="Chapple C."/>
            <person name="Cheng C."/>
            <person name="Correa L.G."/>
            <person name="Dacre M."/>
            <person name="DeBarry J."/>
            <person name="Dreyer I."/>
            <person name="Elias M."/>
            <person name="Engstrom E.M."/>
            <person name="Estelle M."/>
            <person name="Feng L."/>
            <person name="Finet C."/>
            <person name="Floyd S.K."/>
            <person name="Frommer W.B."/>
            <person name="Fujita T."/>
            <person name="Gramzow L."/>
            <person name="Gutensohn M."/>
            <person name="Harholt J."/>
            <person name="Hattori M."/>
            <person name="Heyl A."/>
            <person name="Hirai T."/>
            <person name="Hiwatashi Y."/>
            <person name="Ishikawa M."/>
            <person name="Iwata M."/>
            <person name="Karol K.G."/>
            <person name="Koehler B."/>
            <person name="Kolukisaoglu U."/>
            <person name="Kubo M."/>
            <person name="Kurata T."/>
            <person name="Lalonde S."/>
            <person name="Li K."/>
            <person name="Li Y."/>
            <person name="Litt A."/>
            <person name="Lyons E."/>
            <person name="Manning G."/>
            <person name="Maruyama T."/>
            <person name="Michael T.P."/>
            <person name="Mikami K."/>
            <person name="Miyazaki S."/>
            <person name="Morinaga S."/>
            <person name="Murata T."/>
            <person name="Mueller-Roeber B."/>
            <person name="Nelson D.R."/>
            <person name="Obara M."/>
            <person name="Oguri Y."/>
            <person name="Olmstead R.G."/>
            <person name="Onodera N."/>
            <person name="Petersen B.L."/>
            <person name="Pils B."/>
            <person name="Prigge M."/>
            <person name="Rensing S.A."/>
            <person name="Riano-Pachon D.M."/>
            <person name="Roberts A.W."/>
            <person name="Sato Y."/>
            <person name="Scheller H.V."/>
            <person name="Schulz B."/>
            <person name="Schulz C."/>
            <person name="Shakirov E.V."/>
            <person name="Shibagaki N."/>
            <person name="Shinohara N."/>
            <person name="Shippen D.E."/>
            <person name="Soerensen I."/>
            <person name="Sotooka R."/>
            <person name="Sugimoto N."/>
            <person name="Sugita M."/>
            <person name="Sumikawa N."/>
            <person name="Tanurdzic M."/>
            <person name="Theissen G."/>
            <person name="Ulvskov P."/>
            <person name="Wakazuki S."/>
            <person name="Weng J.K."/>
            <person name="Willats W.W."/>
            <person name="Wipf D."/>
            <person name="Wolf P.G."/>
            <person name="Yang L."/>
            <person name="Zimmer A.D."/>
            <person name="Zhu Q."/>
            <person name="Mitros T."/>
            <person name="Hellsten U."/>
            <person name="Loque D."/>
            <person name="Otillar R."/>
            <person name="Salamov A."/>
            <person name="Schmutz J."/>
            <person name="Shapiro H."/>
            <person name="Lindquist E."/>
            <person name="Lucas S."/>
            <person name="Rokhsar D."/>
            <person name="Grigoriev I.V."/>
        </authorList>
    </citation>
    <scope>NUCLEOTIDE SEQUENCE [LARGE SCALE GENOMIC DNA]</scope>
</reference>
<evidence type="ECO:0000256" key="5">
    <source>
        <dbReference type="ARBA" id="ARBA00022884"/>
    </source>
</evidence>
<dbReference type="eggNOG" id="KOG0988">
    <property type="taxonomic scope" value="Eukaryota"/>
</dbReference>
<dbReference type="GO" id="GO:0003723">
    <property type="term" value="F:RNA binding"/>
    <property type="evidence" value="ECO:0007669"/>
    <property type="project" value="UniProtKB-KW"/>
</dbReference>
<dbReference type="EMBL" id="GL377591">
    <property type="protein sequence ID" value="EFJ23699.1"/>
    <property type="molecule type" value="Genomic_DNA"/>
</dbReference>
<dbReference type="GO" id="GO:0031380">
    <property type="term" value="C:nuclear RNA-directed RNA polymerase complex"/>
    <property type="evidence" value="ECO:0000318"/>
    <property type="project" value="GO_Central"/>
</dbReference>
<keyword evidence="6 8" id="KW-0943">RNA-mediated gene silencing</keyword>
<dbReference type="PANTHER" id="PTHR23079:SF5">
    <property type="entry name" value="RNA-DEPENDENT RNA POLYMERASE 2"/>
    <property type="match status" value="1"/>
</dbReference>
<evidence type="ECO:0000259" key="10">
    <source>
        <dbReference type="Pfam" id="PF26253"/>
    </source>
</evidence>
<proteinExistence type="inferred from homology"/>
<keyword evidence="4 8" id="KW-0548">Nucleotidyltransferase</keyword>
<name>D8RV28_SELML</name>
<gene>
    <name evidence="11" type="ORF">SELMODRAFT_150191</name>
</gene>
<sequence>MVLRRGQPFSVRQLAVPVLSSTCGFDLPLEVEFKVNYLIQNGHVSPAGLTREFFGLLSENTPAWCLSALSNLERCEKTCLNPASQIRNYMRTSNRRRERYLGAVAADESQIYVKRLLVTPLKVYFLGPELEESNRVTRHFSHKLDNFLRVTFVDEDFDSLNSYVLSSSRGRTKTEVYYRLLAILRLGIKLCGKDFQFLAFSASQLRENSLWMFADDDEVTGEYIRQWMGDFLSIRNVAKCAARMGQSFSTSTRTLDVPRGEVRQLSDVETFTMDGHKYCFSDGIGTISREFATRVARRCRASTVPSAFQIRYGGYKGVVAVDPASCFKLSLRPSMSKFPSEQTTLDVLEKTRYIPSYLNREIISLLSTLEVPDGVFERMQAHQVELLDRMLLDSAATYDVLRVLYAGECHKLLVSMVLAGFSPVTEPYMRSLLQAFRAAQLLSLEKKSRIFVPKGRLLMGCLDEQRVLRYGQCFVQVSPLQVTARNQAFVVTGSVVVAKNPCLHPGDVLVLEAVDVPELHHMVDCIVFPQQGPRPHPNECSGSDLDGDQYFVSWDSALIPPKRHPPMNYEAPPAVELDHSVRLEEIQEFFVNWITSDSLGVIAHAHLALSDWSDLQARDPKCMELARLYSVAVDFPKTGVPAVMPPELRPEQYPDFMEKRNKRTYISTRVIGKLYRSIRESHRDTNTSPLVSERSFDQQYDRALVVQGYQSHLEEAKFFKECYDSKLTSILNHYKVSEAEIMSGSVRSLARYSRRRQGDAMARVVLAAKALVKEARGWFDDGGEITENEACAKAFAWYHVTYHPEARKKSDLLSFPWVVSDKLVAIKKRNSARS</sequence>
<comment type="catalytic activity">
    <reaction evidence="7 8">
        <text>RNA(n) + a ribonucleoside 5'-triphosphate = RNA(n+1) + diphosphate</text>
        <dbReference type="Rhea" id="RHEA:21248"/>
        <dbReference type="Rhea" id="RHEA-COMP:14527"/>
        <dbReference type="Rhea" id="RHEA-COMP:17342"/>
        <dbReference type="ChEBI" id="CHEBI:33019"/>
        <dbReference type="ChEBI" id="CHEBI:61557"/>
        <dbReference type="ChEBI" id="CHEBI:140395"/>
        <dbReference type="EC" id="2.7.7.48"/>
    </reaction>
</comment>
<keyword evidence="2 8" id="KW-0696">RNA-directed RNA polymerase</keyword>
<feature type="domain" description="RDRP C-terminal head" evidence="10">
    <location>
        <begin position="700"/>
        <end position="833"/>
    </location>
</feature>
<evidence type="ECO:0000256" key="4">
    <source>
        <dbReference type="ARBA" id="ARBA00022695"/>
    </source>
</evidence>
<keyword evidence="5 8" id="KW-0694">RNA-binding</keyword>
<keyword evidence="3 8" id="KW-0808">Transferase</keyword>
<evidence type="ECO:0000256" key="6">
    <source>
        <dbReference type="ARBA" id="ARBA00023158"/>
    </source>
</evidence>
<dbReference type="STRING" id="88036.D8RV28"/>
<organism evidence="12">
    <name type="scientific">Selaginella moellendorffii</name>
    <name type="common">Spikemoss</name>
    <dbReference type="NCBI Taxonomy" id="88036"/>
    <lineage>
        <taxon>Eukaryota</taxon>
        <taxon>Viridiplantae</taxon>
        <taxon>Streptophyta</taxon>
        <taxon>Embryophyta</taxon>
        <taxon>Tracheophyta</taxon>
        <taxon>Lycopodiopsida</taxon>
        <taxon>Selaginellales</taxon>
        <taxon>Selaginellaceae</taxon>
        <taxon>Selaginella</taxon>
    </lineage>
</organism>
<dbReference type="Pfam" id="PF05183">
    <property type="entry name" value="RdRP"/>
    <property type="match status" value="1"/>
</dbReference>
<dbReference type="OMA" id="LEIPNDC"/>
<dbReference type="EC" id="2.7.7.48" evidence="8"/>
<dbReference type="FunCoup" id="D8RV28">
    <property type="interactions" value="84"/>
</dbReference>
<feature type="domain" description="RDRP core" evidence="9">
    <location>
        <begin position="118"/>
        <end position="678"/>
    </location>
</feature>
<dbReference type="Pfam" id="PF26253">
    <property type="entry name" value="RdRP_head"/>
    <property type="match status" value="1"/>
</dbReference>
<evidence type="ECO:0000256" key="3">
    <source>
        <dbReference type="ARBA" id="ARBA00022679"/>
    </source>
</evidence>
<comment type="similarity">
    <text evidence="1 8">Belongs to the RdRP family.</text>
</comment>
<dbReference type="HOGENOM" id="CLU_001366_3_0_1"/>
<dbReference type="Gramene" id="EFJ23699">
    <property type="protein sequence ID" value="EFJ23699"/>
    <property type="gene ID" value="SELMODRAFT_150191"/>
</dbReference>
<dbReference type="InterPro" id="IPR007855">
    <property type="entry name" value="RDRP"/>
</dbReference>
<dbReference type="InterPro" id="IPR058752">
    <property type="entry name" value="RDRP_C_head"/>
</dbReference>
<keyword evidence="12" id="KW-1185">Reference proteome</keyword>